<dbReference type="SUPFAM" id="SSF53300">
    <property type="entry name" value="vWA-like"/>
    <property type="match status" value="1"/>
</dbReference>
<protein>
    <recommendedName>
        <fullName evidence="2">VIT domain-containing protein</fullName>
    </recommendedName>
</protein>
<dbReference type="InterPro" id="IPR052627">
    <property type="entry name" value="VWA_domain-containing"/>
</dbReference>
<accession>A0AAN7N8W7</accession>
<evidence type="ECO:0000259" key="2">
    <source>
        <dbReference type="PROSITE" id="PS51468"/>
    </source>
</evidence>
<organism evidence="3 4">
    <name type="scientific">Mycteria americana</name>
    <name type="common">Wood stork</name>
    <dbReference type="NCBI Taxonomy" id="33587"/>
    <lineage>
        <taxon>Eukaryota</taxon>
        <taxon>Metazoa</taxon>
        <taxon>Chordata</taxon>
        <taxon>Craniata</taxon>
        <taxon>Vertebrata</taxon>
        <taxon>Euteleostomi</taxon>
        <taxon>Archelosauria</taxon>
        <taxon>Archosauria</taxon>
        <taxon>Dinosauria</taxon>
        <taxon>Saurischia</taxon>
        <taxon>Theropoda</taxon>
        <taxon>Coelurosauria</taxon>
        <taxon>Aves</taxon>
        <taxon>Neognathae</taxon>
        <taxon>Neoaves</taxon>
        <taxon>Aequornithes</taxon>
        <taxon>Ciconiiformes</taxon>
        <taxon>Ciconiidae</taxon>
        <taxon>Mycteria</taxon>
    </lineage>
</organism>
<feature type="compositionally biased region" description="Low complexity" evidence="1">
    <location>
        <begin position="858"/>
        <end position="874"/>
    </location>
</feature>
<feature type="region of interest" description="Disordered" evidence="1">
    <location>
        <begin position="767"/>
        <end position="829"/>
    </location>
</feature>
<feature type="compositionally biased region" description="Polar residues" evidence="1">
    <location>
        <begin position="1258"/>
        <end position="1267"/>
    </location>
</feature>
<feature type="domain" description="VIT" evidence="2">
    <location>
        <begin position="55"/>
        <end position="191"/>
    </location>
</feature>
<dbReference type="PANTHER" id="PTHR46299:SF2">
    <property type="entry name" value="VON WILLEBRAND FACTOR A DOMAIN-CONTAINING PROTEIN 5B2"/>
    <property type="match status" value="1"/>
</dbReference>
<comment type="caution">
    <text evidence="3">The sequence shown here is derived from an EMBL/GenBank/DDBJ whole genome shotgun (WGS) entry which is preliminary data.</text>
</comment>
<dbReference type="InterPro" id="IPR002035">
    <property type="entry name" value="VWF_A"/>
</dbReference>
<keyword evidence="4" id="KW-1185">Reference proteome</keyword>
<feature type="compositionally biased region" description="Low complexity" evidence="1">
    <location>
        <begin position="1370"/>
        <end position="1383"/>
    </location>
</feature>
<dbReference type="PANTHER" id="PTHR46299">
    <property type="entry name" value="VON WILLEBRAND FACTOR A DOMAIN-CONTAINING PROTEIN 5B2-RELATED"/>
    <property type="match status" value="1"/>
</dbReference>
<dbReference type="InterPro" id="IPR013694">
    <property type="entry name" value="VIT"/>
</dbReference>
<feature type="region of interest" description="Disordered" evidence="1">
    <location>
        <begin position="1340"/>
        <end position="1424"/>
    </location>
</feature>
<evidence type="ECO:0000256" key="1">
    <source>
        <dbReference type="SAM" id="MobiDB-lite"/>
    </source>
</evidence>
<dbReference type="InterPro" id="IPR036465">
    <property type="entry name" value="vWFA_dom_sf"/>
</dbReference>
<feature type="region of interest" description="Disordered" evidence="1">
    <location>
        <begin position="1178"/>
        <end position="1279"/>
    </location>
</feature>
<sequence>MLQSTIPGTGRAGDLLPPCRLGRWKQLACTNPFLADPVPKHPVPASPLPTAACRGTMPGLYALSSWDALPLKSSRVKACANGYSLSITAHLVYTNPHEEPVEGIFIYPLEESEVVAGFEAAVGSRRVTFQVQNRHRAQDCCLQCGPSPGRPRRCAGGHLVLDEDTERSAFVIVTGALCPAESLAVTLSTVQELATLPDGALRLLLPPVLAPRVPAVPESEPASLCDDSPTSCFGGPGARSQPSPTTPAESVDVFRGRPSNPFPYEFAFELLVKGPCLLAGLESPSHALRADADPWASSATTTCVTLAEPHRYDRDLEIILYPCEPHHPHLVMENGTMTYPEYEAHVRSRRDYVRIARKDGSGERQVAFVQKRFHKDIFPNPVLMLNFCPAAEGVPGDLQSVTREVLFLVDRSSTMSSPNLDKVKEALLVALKSLPSGTLLNVAGFGADVKPLFPSSRLCSNVSAAGQSPPQPLCVPAPWCGVGAGEPGDRCEAGSPRGQETLRYACEHLGGLRADAGGTNLLAALGWALAQPLHHGYPRQLFLFTDAAAGNAGRILRLVRRQASTVRYGTGTAAESRCSPCPLGCSHRFLLLRPQISPPPAPKVSFTHHVPQPHRLSFPWGAPTRHAAGVASLAIKHPCPSLLQGSPPGCPAPGTGLAVAFHRLAVSCRCFSFGMGLRACRQLLKGMAKVSGGRAEFLSPAERLQPKLIKSLKKAIEPAVSDITIDWYVPDSMEALLSPTELPTLYPGDRLVSYCVLYSIARFRDRHPPGREGARQGSRGSAFPSQEEVPSTRESRQLPRSTPGSGDASLELSAGGTEVSERSADPISGGDIWKRIYQPSYIQEQYVLTHCSVSTDRSQGLLSHSSTSSESTGSRDVALEGGSSAPGADATSQQGQKSLSLCESSTKSAPLPSAPAGTKVTVALSTEELARRKKALARAALAGRSFSSPHGELDAHRLCRALEKVSQKRNQSLEGRLDELGPRARRPQPSMAESNNLLSPTHLDWDMLVEPSYLFSASPAPEPGEPSLGDAGLPLRCQVVIHALRAGKPVSWEVTASLESLLQPREGPGREDPPRWAGKAWDKPLHRLAARSVIRDNENAAQREAELEQGGCPCVSPPPRRSPGIPPPLTASLRAGFARRFRLKAVQTSKACNVPSLYTRLVPVDGATQAALPAAPEVWGTAGSASRPRAAAAGSWHHRSSSAGLGQQRDAEEQDEAPVAAERDETPGSPASISSPTYGWEKQNCSNGPPTSPSTTSMGSQKSTESIAGSRFGLSRRRGPSLVLRPQCLSPESEHSSNHASHDYLPLVQLQQARGPFQLTESFSEVVQIPLDRLRRASPYASHRASLSPVSPGARSSPEAGPGREEGEEPAAAPQPGSPPSRSTCSEVPSAAVWAQADSGHGSESDTGPYSAAPSEASVSWQDVGPEDLESASWATAVALAWLEHRCAGFFEEWELVAAKADAWLQAQRLPEGVDVGCLKGAARHLFLLLRHWDENIKLNMLCYNPNNV</sequence>
<evidence type="ECO:0000313" key="4">
    <source>
        <dbReference type="Proteomes" id="UP001333110"/>
    </source>
</evidence>
<feature type="region of interest" description="Disordered" evidence="1">
    <location>
        <begin position="968"/>
        <end position="998"/>
    </location>
</feature>
<proteinExistence type="predicted"/>
<feature type="compositionally biased region" description="Polar residues" evidence="1">
    <location>
        <begin position="1229"/>
        <end position="1248"/>
    </location>
</feature>
<feature type="compositionally biased region" description="Pro residues" evidence="1">
    <location>
        <begin position="1115"/>
        <end position="1126"/>
    </location>
</feature>
<name>A0AAN7N8W7_MYCAM</name>
<feature type="compositionally biased region" description="Polar residues" evidence="1">
    <location>
        <begin position="890"/>
        <end position="908"/>
    </location>
</feature>
<feature type="compositionally biased region" description="Low complexity" evidence="1">
    <location>
        <begin position="1182"/>
        <end position="1195"/>
    </location>
</feature>
<reference evidence="3 4" key="1">
    <citation type="journal article" date="2023" name="J. Hered.">
        <title>Chromosome-level genome of the wood stork (Mycteria americana) provides insight into avian chromosome evolution.</title>
        <authorList>
            <person name="Flamio R. Jr."/>
            <person name="Ramstad K.M."/>
        </authorList>
    </citation>
    <scope>NUCLEOTIDE SEQUENCE [LARGE SCALE GENOMIC DNA]</scope>
    <source>
        <strain evidence="3">JAX WOST 10</strain>
    </source>
</reference>
<dbReference type="Pfam" id="PF13757">
    <property type="entry name" value="VIT_2"/>
    <property type="match status" value="1"/>
</dbReference>
<feature type="region of interest" description="Disordered" evidence="1">
    <location>
        <begin position="1104"/>
        <end position="1126"/>
    </location>
</feature>
<dbReference type="EMBL" id="JAUNZN010000006">
    <property type="protein sequence ID" value="KAK4820134.1"/>
    <property type="molecule type" value="Genomic_DNA"/>
</dbReference>
<gene>
    <name evidence="3" type="ORF">QYF61_020509</name>
</gene>
<dbReference type="Pfam" id="PF13768">
    <property type="entry name" value="VWA_3"/>
    <property type="match status" value="3"/>
</dbReference>
<dbReference type="Gene3D" id="3.40.50.410">
    <property type="entry name" value="von Willebrand factor, type A domain"/>
    <property type="match status" value="1"/>
</dbReference>
<dbReference type="PROSITE" id="PS51468">
    <property type="entry name" value="VIT"/>
    <property type="match status" value="1"/>
</dbReference>
<feature type="region of interest" description="Disordered" evidence="1">
    <location>
        <begin position="858"/>
        <end position="916"/>
    </location>
</feature>
<evidence type="ECO:0000313" key="3">
    <source>
        <dbReference type="EMBL" id="KAK4820134.1"/>
    </source>
</evidence>
<dbReference type="Proteomes" id="UP001333110">
    <property type="component" value="Unassembled WGS sequence"/>
</dbReference>